<accession>A0A1I6DQW9</accession>
<proteinExistence type="inferred from homology"/>
<evidence type="ECO:0000313" key="8">
    <source>
        <dbReference type="Proteomes" id="UP000199584"/>
    </source>
</evidence>
<gene>
    <name evidence="7" type="ORF">SAMN05660706_11550</name>
</gene>
<dbReference type="InterPro" id="IPR013785">
    <property type="entry name" value="Aldolase_TIM"/>
</dbReference>
<evidence type="ECO:0000256" key="2">
    <source>
        <dbReference type="ARBA" id="ARBA00022676"/>
    </source>
</evidence>
<protein>
    <submittedName>
        <fullName evidence="7">Nicotinate-nucleotide pyrophosphorylase (Carboxylating)</fullName>
    </submittedName>
</protein>
<dbReference type="InterPro" id="IPR027277">
    <property type="entry name" value="NadC/ModD"/>
</dbReference>
<dbReference type="GO" id="GO:0005737">
    <property type="term" value="C:cytoplasm"/>
    <property type="evidence" value="ECO:0007669"/>
    <property type="project" value="TreeGrafter"/>
</dbReference>
<dbReference type="PANTHER" id="PTHR32179">
    <property type="entry name" value="NICOTINATE-NUCLEOTIDE PYROPHOSPHORYLASE [CARBOXYLATING]"/>
    <property type="match status" value="1"/>
</dbReference>
<organism evidence="7 8">
    <name type="scientific">Desulfoscipio geothermicus DSM 3669</name>
    <dbReference type="NCBI Taxonomy" id="1121426"/>
    <lineage>
        <taxon>Bacteria</taxon>
        <taxon>Bacillati</taxon>
        <taxon>Bacillota</taxon>
        <taxon>Clostridia</taxon>
        <taxon>Eubacteriales</taxon>
        <taxon>Desulfallaceae</taxon>
        <taxon>Desulfoscipio</taxon>
    </lineage>
</organism>
<evidence type="ECO:0000259" key="5">
    <source>
        <dbReference type="Pfam" id="PF01729"/>
    </source>
</evidence>
<feature type="domain" description="Quinolinate phosphoribosyl transferase C-terminal" evidence="5">
    <location>
        <begin position="96"/>
        <end position="266"/>
    </location>
</feature>
<dbReference type="SUPFAM" id="SSF51690">
    <property type="entry name" value="Nicotinate/Quinolinate PRTase C-terminal domain-like"/>
    <property type="match status" value="1"/>
</dbReference>
<dbReference type="GO" id="GO:0004514">
    <property type="term" value="F:nicotinate-nucleotide diphosphorylase (carboxylating) activity"/>
    <property type="evidence" value="ECO:0007669"/>
    <property type="project" value="UniProtKB-EC"/>
</dbReference>
<comment type="similarity">
    <text evidence="1">Belongs to the NadC/ModD family.</text>
</comment>
<dbReference type="InterPro" id="IPR022412">
    <property type="entry name" value="Quinolinate_PRibosylTrfase_N"/>
</dbReference>
<dbReference type="RefSeq" id="WP_092483686.1">
    <property type="nucleotide sequence ID" value="NZ_FOYM01000015.1"/>
</dbReference>
<name>A0A1I6DQW9_9FIRM</name>
<sequence length="273" mass="29592">MEKCILPSDDLRWTIFHGLEKAFCRAEIVPTHSVVAAGMDEALQEAEKLELQVRVMVQEGEVVLPGSPLLELVGTPVSLAVAEDRISGWIGKASGVATAAHFFSTVLSPRVQVVCGGWKKLPLPWRFLLRRAASLGGLDTRIAEPPFIYLDKNYVRMLGGIAATLKAVAGMPGQKIIQLKGEWGEIAAEAELAIAGGAHILMVDTGMVEDVVKLSTHLRKGGWREKVRLAFAGGVTERDLPLLLETDLDVIDVGRAVLDAPMADLRFEVRGRV</sequence>
<evidence type="ECO:0000256" key="1">
    <source>
        <dbReference type="ARBA" id="ARBA00009400"/>
    </source>
</evidence>
<dbReference type="AlphaFoldDB" id="A0A1I6DQW9"/>
<dbReference type="Gene3D" id="3.20.20.70">
    <property type="entry name" value="Aldolase class I"/>
    <property type="match status" value="1"/>
</dbReference>
<evidence type="ECO:0000313" key="7">
    <source>
        <dbReference type="EMBL" id="SFR07834.1"/>
    </source>
</evidence>
<evidence type="ECO:0000256" key="3">
    <source>
        <dbReference type="ARBA" id="ARBA00022679"/>
    </source>
</evidence>
<dbReference type="EMBL" id="FOYM01000015">
    <property type="protein sequence ID" value="SFR07834.1"/>
    <property type="molecule type" value="Genomic_DNA"/>
</dbReference>
<reference evidence="8" key="1">
    <citation type="submission" date="2016-10" db="EMBL/GenBank/DDBJ databases">
        <authorList>
            <person name="Varghese N."/>
            <person name="Submissions S."/>
        </authorList>
    </citation>
    <scope>NUCLEOTIDE SEQUENCE [LARGE SCALE GENOMIC DNA]</scope>
    <source>
        <strain evidence="8">DSM 3669</strain>
    </source>
</reference>
<dbReference type="SUPFAM" id="SSF54675">
    <property type="entry name" value="Nicotinate/Quinolinate PRTase N-terminal domain-like"/>
    <property type="match status" value="1"/>
</dbReference>
<evidence type="ECO:0000259" key="6">
    <source>
        <dbReference type="Pfam" id="PF02749"/>
    </source>
</evidence>
<keyword evidence="8" id="KW-1185">Reference proteome</keyword>
<dbReference type="PANTHER" id="PTHR32179:SF3">
    <property type="entry name" value="NICOTINATE-NUCLEOTIDE PYROPHOSPHORYLASE [CARBOXYLATING]"/>
    <property type="match status" value="1"/>
</dbReference>
<dbReference type="Pfam" id="PF01729">
    <property type="entry name" value="QRPTase_C"/>
    <property type="match status" value="1"/>
</dbReference>
<evidence type="ECO:0000256" key="4">
    <source>
        <dbReference type="ARBA" id="ARBA00047445"/>
    </source>
</evidence>
<feature type="domain" description="Quinolinate phosphoribosyl transferase N-terminal" evidence="6">
    <location>
        <begin position="18"/>
        <end position="94"/>
    </location>
</feature>
<dbReference type="InterPro" id="IPR036068">
    <property type="entry name" value="Nicotinate_pribotase-like_C"/>
</dbReference>
<dbReference type="InterPro" id="IPR037128">
    <property type="entry name" value="Quinolinate_PRibosylTase_N_sf"/>
</dbReference>
<dbReference type="GO" id="GO:0034213">
    <property type="term" value="P:quinolinate catabolic process"/>
    <property type="evidence" value="ECO:0007669"/>
    <property type="project" value="TreeGrafter"/>
</dbReference>
<dbReference type="InterPro" id="IPR002638">
    <property type="entry name" value="Quinolinate_PRibosylTrfase_C"/>
</dbReference>
<dbReference type="Gene3D" id="3.90.1170.20">
    <property type="entry name" value="Quinolinate phosphoribosyl transferase, N-terminal domain"/>
    <property type="match status" value="1"/>
</dbReference>
<dbReference type="STRING" id="39060.SAMN05660706_11550"/>
<dbReference type="Proteomes" id="UP000199584">
    <property type="component" value="Unassembled WGS sequence"/>
</dbReference>
<dbReference type="GO" id="GO:0009435">
    <property type="term" value="P:NAD+ biosynthetic process"/>
    <property type="evidence" value="ECO:0007669"/>
    <property type="project" value="InterPro"/>
</dbReference>
<keyword evidence="2" id="KW-0328">Glycosyltransferase</keyword>
<dbReference type="Pfam" id="PF02749">
    <property type="entry name" value="QRPTase_N"/>
    <property type="match status" value="1"/>
</dbReference>
<dbReference type="OrthoDB" id="1677778at2"/>
<comment type="catalytic activity">
    <reaction evidence="4">
        <text>nicotinate beta-D-ribonucleotide + CO2 + diphosphate = quinolinate + 5-phospho-alpha-D-ribose 1-diphosphate + 2 H(+)</text>
        <dbReference type="Rhea" id="RHEA:12733"/>
        <dbReference type="ChEBI" id="CHEBI:15378"/>
        <dbReference type="ChEBI" id="CHEBI:16526"/>
        <dbReference type="ChEBI" id="CHEBI:29959"/>
        <dbReference type="ChEBI" id="CHEBI:33019"/>
        <dbReference type="ChEBI" id="CHEBI:57502"/>
        <dbReference type="ChEBI" id="CHEBI:58017"/>
        <dbReference type="EC" id="2.4.2.19"/>
    </reaction>
</comment>
<keyword evidence="3" id="KW-0808">Transferase</keyword>